<reference evidence="1 2" key="1">
    <citation type="journal article" date="2014" name="Int. J. Syst. Evol. Microbiol.">
        <title>Brachybacterium ginsengisoli sp. nov., isolated from soil of a ginseng field.</title>
        <authorList>
            <person name="Hoang V.A."/>
            <person name="Kim Y.J."/>
            <person name="Nguyen N.L."/>
            <person name="Yang D.C."/>
        </authorList>
    </citation>
    <scope>NUCLEOTIDE SEQUENCE [LARGE SCALE GENOMIC DNA]</scope>
    <source>
        <strain evidence="1 2">DCY80</strain>
    </source>
</reference>
<accession>A0A291GUI9</accession>
<dbReference type="InterPro" id="IPR023833">
    <property type="entry name" value="Signal_pept_SipW-depend-type"/>
</dbReference>
<name>A0A291GUI9_9MICO</name>
<sequence>MSTSTTSPQRGRKIRALLAGGLVLGVGAAVTLAAWTDEEWAIGNFGAGSFNIEGSTDGTDFADHNSEAGAAVLPFEIDAENLSPGDSVAAPFVVRTDAATTYGATVELTSAAGEGTIAPDLTYGISQVGATGECTEGATGTPIVPAGTSVDAITGAAPFTLEAGAAGAAGAPVVLCFEVTAGETLQQGDTGSATWEFTATSVE</sequence>
<protein>
    <submittedName>
        <fullName evidence="1">Uncharacterized protein</fullName>
    </submittedName>
</protein>
<dbReference type="Proteomes" id="UP000217889">
    <property type="component" value="Chromosome"/>
</dbReference>
<proteinExistence type="predicted"/>
<keyword evidence="2" id="KW-1185">Reference proteome</keyword>
<dbReference type="EMBL" id="CP023564">
    <property type="protein sequence ID" value="ATG53786.1"/>
    <property type="molecule type" value="Genomic_DNA"/>
</dbReference>
<dbReference type="OrthoDB" id="5070303at2"/>
<gene>
    <name evidence="1" type="ORF">CFK41_02575</name>
</gene>
<evidence type="ECO:0000313" key="2">
    <source>
        <dbReference type="Proteomes" id="UP000217889"/>
    </source>
</evidence>
<dbReference type="RefSeq" id="WP_096798265.1">
    <property type="nucleotide sequence ID" value="NZ_CP023564.1"/>
</dbReference>
<evidence type="ECO:0000313" key="1">
    <source>
        <dbReference type="EMBL" id="ATG53786.1"/>
    </source>
</evidence>
<dbReference type="AlphaFoldDB" id="A0A291GUI9"/>
<dbReference type="KEGG" id="bgg:CFK41_02575"/>
<organism evidence="1 2">
    <name type="scientific">Brachybacterium ginsengisoli</name>
    <dbReference type="NCBI Taxonomy" id="1331682"/>
    <lineage>
        <taxon>Bacteria</taxon>
        <taxon>Bacillati</taxon>
        <taxon>Actinomycetota</taxon>
        <taxon>Actinomycetes</taxon>
        <taxon>Micrococcales</taxon>
        <taxon>Dermabacteraceae</taxon>
        <taxon>Brachybacterium</taxon>
    </lineage>
</organism>
<dbReference type="NCBIfam" id="TIGR04088">
    <property type="entry name" value="cognate_SipW"/>
    <property type="match status" value="1"/>
</dbReference>